<sequence>MHPLDLSEHSLDSHTTSVVRLIAEKQSRRPVADCIKLPYYNNSFIAGIHHLSEPESYREAVSDPLWQNAMAEELTALHQTHTWDLVPLPPGKHKVGCCWVYKIKTKSDGSVERYKARLVAKGYSQTYGMDYEETFAPVAKMTTVRTLIAVASVRQWKICQMDVKNAFLNGDLHEEVYMTPPPGIAHQPGEVCRLRKALYGLKQAPRAWFEKFSTVITSLGFLPSNHDSALFVRCTNAGRILLSLYVDDMIITGDDYDGIESLKRDLAHHFAMKDLGLLRYFLGIEVAQSKKGYLLSQTKYISDLFQRARLSDNRIADTPLETNARYSPTDGVPLSDPSLYRTIVGSLVYLTVTRPDIAHAVHVVSQFVTAPTSVHWGAVLRILRYLRGTQFQSLLFPSTSSLELRAYSDADWDSDPNDRKSTTGLCIFLGDSLISWKSKKQDVVSRSSTEAEYRAMAVTTCEIVWLRWLLAYMGVVVSSPTPLHCDNQSAMQIAKNSVFHERTKHIEIDCHFTRHHLQLGTISLPFVPSALQIADIFTKAQSASRFRFLCDKLSMFITIAFGSERDILVNSTVKRGQHCQIVTDLSPPETTPGDRSSPISFLHPITPSVSIVVLFQLQW</sequence>
<gene>
    <name evidence="1" type="ORF">L1987_57167</name>
</gene>
<accession>A0ACB9DC27</accession>
<keyword evidence="2" id="KW-1185">Reference proteome</keyword>
<evidence type="ECO:0000313" key="2">
    <source>
        <dbReference type="Proteomes" id="UP001056120"/>
    </source>
</evidence>
<proteinExistence type="predicted"/>
<comment type="caution">
    <text evidence="1">The sequence shown here is derived from an EMBL/GenBank/DDBJ whole genome shotgun (WGS) entry which is preliminary data.</text>
</comment>
<dbReference type="EMBL" id="CM042036">
    <property type="protein sequence ID" value="KAI3744092.1"/>
    <property type="molecule type" value="Genomic_DNA"/>
</dbReference>
<evidence type="ECO:0000313" key="1">
    <source>
        <dbReference type="EMBL" id="KAI3744092.1"/>
    </source>
</evidence>
<reference evidence="1 2" key="2">
    <citation type="journal article" date="2022" name="Mol. Ecol. Resour.">
        <title>The genomes of chicory, endive, great burdock and yacon provide insights into Asteraceae paleo-polyploidization history and plant inulin production.</title>
        <authorList>
            <person name="Fan W."/>
            <person name="Wang S."/>
            <person name="Wang H."/>
            <person name="Wang A."/>
            <person name="Jiang F."/>
            <person name="Liu H."/>
            <person name="Zhao H."/>
            <person name="Xu D."/>
            <person name="Zhang Y."/>
        </authorList>
    </citation>
    <scope>NUCLEOTIDE SEQUENCE [LARGE SCALE GENOMIC DNA]</scope>
    <source>
        <strain evidence="2">cv. Yunnan</strain>
        <tissue evidence="1">Leaves</tissue>
    </source>
</reference>
<dbReference type="Proteomes" id="UP001056120">
    <property type="component" value="Linkage Group LG19"/>
</dbReference>
<organism evidence="1 2">
    <name type="scientific">Smallanthus sonchifolius</name>
    <dbReference type="NCBI Taxonomy" id="185202"/>
    <lineage>
        <taxon>Eukaryota</taxon>
        <taxon>Viridiplantae</taxon>
        <taxon>Streptophyta</taxon>
        <taxon>Embryophyta</taxon>
        <taxon>Tracheophyta</taxon>
        <taxon>Spermatophyta</taxon>
        <taxon>Magnoliopsida</taxon>
        <taxon>eudicotyledons</taxon>
        <taxon>Gunneridae</taxon>
        <taxon>Pentapetalae</taxon>
        <taxon>asterids</taxon>
        <taxon>campanulids</taxon>
        <taxon>Asterales</taxon>
        <taxon>Asteraceae</taxon>
        <taxon>Asteroideae</taxon>
        <taxon>Heliantheae alliance</taxon>
        <taxon>Millerieae</taxon>
        <taxon>Smallanthus</taxon>
    </lineage>
</organism>
<name>A0ACB9DC27_9ASTR</name>
<protein>
    <submittedName>
        <fullName evidence="1">Uncharacterized protein</fullName>
    </submittedName>
</protein>
<reference evidence="2" key="1">
    <citation type="journal article" date="2022" name="Mol. Ecol. Resour.">
        <title>The genomes of chicory, endive, great burdock and yacon provide insights into Asteraceae palaeo-polyploidization history and plant inulin production.</title>
        <authorList>
            <person name="Fan W."/>
            <person name="Wang S."/>
            <person name="Wang H."/>
            <person name="Wang A."/>
            <person name="Jiang F."/>
            <person name="Liu H."/>
            <person name="Zhao H."/>
            <person name="Xu D."/>
            <person name="Zhang Y."/>
        </authorList>
    </citation>
    <scope>NUCLEOTIDE SEQUENCE [LARGE SCALE GENOMIC DNA]</scope>
    <source>
        <strain evidence="2">cv. Yunnan</strain>
    </source>
</reference>